<dbReference type="AlphaFoldDB" id="A0AA92V5T6"/>
<organism evidence="1 2">
    <name type="scientific">Segatella copri</name>
    <dbReference type="NCBI Taxonomy" id="165179"/>
    <lineage>
        <taxon>Bacteria</taxon>
        <taxon>Pseudomonadati</taxon>
        <taxon>Bacteroidota</taxon>
        <taxon>Bacteroidia</taxon>
        <taxon>Bacteroidales</taxon>
        <taxon>Prevotellaceae</taxon>
        <taxon>Segatella</taxon>
    </lineage>
</organism>
<dbReference type="Proteomes" id="UP000284562">
    <property type="component" value="Unassembled WGS sequence"/>
</dbReference>
<gene>
    <name evidence="1" type="ORF">DW064_10680</name>
</gene>
<proteinExistence type="predicted"/>
<dbReference type="Pfam" id="PF11523">
    <property type="entry name" value="DUF3223"/>
    <property type="match status" value="1"/>
</dbReference>
<evidence type="ECO:0000313" key="1">
    <source>
        <dbReference type="EMBL" id="RHK47732.1"/>
    </source>
</evidence>
<evidence type="ECO:0000313" key="2">
    <source>
        <dbReference type="Proteomes" id="UP000284562"/>
    </source>
</evidence>
<dbReference type="Gene3D" id="3.10.450.40">
    <property type="match status" value="1"/>
</dbReference>
<reference evidence="1 2" key="1">
    <citation type="submission" date="2018-08" db="EMBL/GenBank/DDBJ databases">
        <title>A genome reference for cultivated species of the human gut microbiota.</title>
        <authorList>
            <person name="Zou Y."/>
            <person name="Xue W."/>
            <person name="Luo G."/>
        </authorList>
    </citation>
    <scope>NUCLEOTIDE SEQUENCE [LARGE SCALE GENOMIC DNA]</scope>
    <source>
        <strain evidence="1 2">AF43-2</strain>
    </source>
</reference>
<accession>A0AA92V5T6</accession>
<protein>
    <submittedName>
        <fullName evidence="1">DUF3223 domain-containing protein</fullName>
    </submittedName>
</protein>
<comment type="caution">
    <text evidence="1">The sequence shown here is derived from an EMBL/GenBank/DDBJ whole genome shotgun (WGS) entry which is preliminary data.</text>
</comment>
<sequence length="224" mass="26559">MNFTSGRNELKRILNSHKIGECTTEEETAFITTFFRRYHPEWYIKTQGLMQVVTYKITAETDHRANGRCFWLVLENGEKVDIGYNQLRAHLVDKEQYMRQNIAAACRTAVKLPSIKPFRDRILKKFKEGLPVYSDLSGKSILDKGDFHVDHYNLTFEELVDNWMKIKGMEYLYQRINMNEQMSTITKFVDENLVEEFVLYHDQHTHLRVVTKEENLSLLKKIKK</sequence>
<dbReference type="EMBL" id="QRNN01000044">
    <property type="protein sequence ID" value="RHK47732.1"/>
    <property type="molecule type" value="Genomic_DNA"/>
</dbReference>
<name>A0AA92V5T6_9BACT</name>